<feature type="non-terminal residue" evidence="7">
    <location>
        <position position="1"/>
    </location>
</feature>
<evidence type="ECO:0000259" key="6">
    <source>
        <dbReference type="Pfam" id="PF07992"/>
    </source>
</evidence>
<dbReference type="Pfam" id="PF07992">
    <property type="entry name" value="Pyr_redox_2"/>
    <property type="match status" value="1"/>
</dbReference>
<dbReference type="InterPro" id="IPR039650">
    <property type="entry name" value="HdrA-like"/>
</dbReference>
<gene>
    <name evidence="7" type="ORF">S12H4_17480</name>
</gene>
<dbReference type="GO" id="GO:0016491">
    <property type="term" value="F:oxidoreductase activity"/>
    <property type="evidence" value="ECO:0007669"/>
    <property type="project" value="UniProtKB-KW"/>
</dbReference>
<evidence type="ECO:0000256" key="2">
    <source>
        <dbReference type="ARBA" id="ARBA00022723"/>
    </source>
</evidence>
<dbReference type="GO" id="GO:0051539">
    <property type="term" value="F:4 iron, 4 sulfur cluster binding"/>
    <property type="evidence" value="ECO:0007669"/>
    <property type="project" value="UniProtKB-KW"/>
</dbReference>
<evidence type="ECO:0000313" key="7">
    <source>
        <dbReference type="EMBL" id="GAI85474.1"/>
    </source>
</evidence>
<keyword evidence="4" id="KW-0408">Iron</keyword>
<evidence type="ECO:0000256" key="4">
    <source>
        <dbReference type="ARBA" id="ARBA00023004"/>
    </source>
</evidence>
<dbReference type="PRINTS" id="PR00469">
    <property type="entry name" value="PNDRDTASEII"/>
</dbReference>
<comment type="caution">
    <text evidence="7">The sequence shown here is derived from an EMBL/GenBank/DDBJ whole genome shotgun (WGS) entry which is preliminary data.</text>
</comment>
<keyword evidence="2" id="KW-0479">Metal-binding</keyword>
<dbReference type="Gene3D" id="3.50.50.60">
    <property type="entry name" value="FAD/NAD(P)-binding domain"/>
    <property type="match status" value="1"/>
</dbReference>
<dbReference type="SUPFAM" id="SSF51905">
    <property type="entry name" value="FAD/NAD(P)-binding domain"/>
    <property type="match status" value="1"/>
</dbReference>
<sequence length="348" mass="38517">KKLGVYICTGCGIGESLETKKLLDVSANEYHADVHISHPFLCSAEGLDLIRSDIQNKGLDGIIIAACSPRAKTYEFSLNSGIHTERVNLREQVAWCHAPNDEDTQMLAEDNLRMGIVKAQTIQEIIPYITEDPESDILVVGGGITGITAAIEGAKAGYNIILVEKEKAIGGRAKKLYKQVPYKHPYQSPQSPIVHERISELENFPDIKIFTSSEIKEISGQPGAFEVTLTRQGKEETFRVGSIVMATGWKPFNPSGLTAFGYGKLKNVITNVEMEEMAVRENILRPSDKKPAKDVLFVQCAGSRDENHLPYCSSFCCATSLKQSKYVRDFNPDSRVYVIYKDIRVPGS</sequence>
<reference evidence="7" key="1">
    <citation type="journal article" date="2014" name="Front. Microbiol.">
        <title>High frequency of phylogenetically diverse reductive dehalogenase-homologous genes in deep subseafloor sedimentary metagenomes.</title>
        <authorList>
            <person name="Kawai M."/>
            <person name="Futagami T."/>
            <person name="Toyoda A."/>
            <person name="Takaki Y."/>
            <person name="Nishi S."/>
            <person name="Hori S."/>
            <person name="Arai W."/>
            <person name="Tsubouchi T."/>
            <person name="Morono Y."/>
            <person name="Uchiyama I."/>
            <person name="Ito T."/>
            <person name="Fujiyama A."/>
            <person name="Inagaki F."/>
            <person name="Takami H."/>
        </authorList>
    </citation>
    <scope>NUCLEOTIDE SEQUENCE</scope>
    <source>
        <strain evidence="7">Expedition CK06-06</strain>
    </source>
</reference>
<organism evidence="7">
    <name type="scientific">marine sediment metagenome</name>
    <dbReference type="NCBI Taxonomy" id="412755"/>
    <lineage>
        <taxon>unclassified sequences</taxon>
        <taxon>metagenomes</taxon>
        <taxon>ecological metagenomes</taxon>
    </lineage>
</organism>
<name>X1TZM5_9ZZZZ</name>
<keyword evidence="1" id="KW-0004">4Fe-4S</keyword>
<keyword evidence="5" id="KW-0411">Iron-sulfur</keyword>
<dbReference type="EMBL" id="BARW01008548">
    <property type="protein sequence ID" value="GAI85474.1"/>
    <property type="molecule type" value="Genomic_DNA"/>
</dbReference>
<evidence type="ECO:0000256" key="1">
    <source>
        <dbReference type="ARBA" id="ARBA00022485"/>
    </source>
</evidence>
<dbReference type="InterPro" id="IPR023753">
    <property type="entry name" value="FAD/NAD-binding_dom"/>
</dbReference>
<evidence type="ECO:0000256" key="5">
    <source>
        <dbReference type="ARBA" id="ARBA00023014"/>
    </source>
</evidence>
<dbReference type="PANTHER" id="PTHR43498:SF1">
    <property type="entry name" value="COB--COM HETERODISULFIDE REDUCTASE IRON-SULFUR SUBUNIT A"/>
    <property type="match status" value="1"/>
</dbReference>
<feature type="non-terminal residue" evidence="7">
    <location>
        <position position="348"/>
    </location>
</feature>
<dbReference type="GO" id="GO:0046872">
    <property type="term" value="F:metal ion binding"/>
    <property type="evidence" value="ECO:0007669"/>
    <property type="project" value="UniProtKB-KW"/>
</dbReference>
<keyword evidence="3" id="KW-0560">Oxidoreductase</keyword>
<dbReference type="PANTHER" id="PTHR43498">
    <property type="entry name" value="FERREDOXIN:COB-COM HETERODISULFIDE REDUCTASE SUBUNIT A"/>
    <property type="match status" value="1"/>
</dbReference>
<dbReference type="InterPro" id="IPR036188">
    <property type="entry name" value="FAD/NAD-bd_sf"/>
</dbReference>
<feature type="domain" description="FAD/NAD(P)-binding" evidence="6">
    <location>
        <begin position="136"/>
        <end position="268"/>
    </location>
</feature>
<dbReference type="AlphaFoldDB" id="X1TZM5"/>
<accession>X1TZM5</accession>
<protein>
    <recommendedName>
        <fullName evidence="6">FAD/NAD(P)-binding domain-containing protein</fullName>
    </recommendedName>
</protein>
<evidence type="ECO:0000256" key="3">
    <source>
        <dbReference type="ARBA" id="ARBA00023002"/>
    </source>
</evidence>
<proteinExistence type="predicted"/>